<name>A0A371FCX5_MUCPR</name>
<feature type="non-terminal residue" evidence="1">
    <location>
        <position position="1"/>
    </location>
</feature>
<dbReference type="Proteomes" id="UP000257109">
    <property type="component" value="Unassembled WGS sequence"/>
</dbReference>
<reference evidence="1" key="1">
    <citation type="submission" date="2018-05" db="EMBL/GenBank/DDBJ databases">
        <title>Draft genome of Mucuna pruriens seed.</title>
        <authorList>
            <person name="Nnadi N.E."/>
            <person name="Vos R."/>
            <person name="Hasami M.H."/>
            <person name="Devisetty U.K."/>
            <person name="Aguiy J.C."/>
        </authorList>
    </citation>
    <scope>NUCLEOTIDE SEQUENCE [LARGE SCALE GENOMIC DNA]</scope>
    <source>
        <strain evidence="1">JCA_2017</strain>
    </source>
</reference>
<sequence>MFLDLKPQEGTISFGGNGQGKINDIGKVGFKHNLLSISQFCDNEFTVSFEKYSCIAKRSDDTSIFSIKRNNNLYKIKLEDLNKQNVTCLVSKEDKR</sequence>
<protein>
    <submittedName>
        <fullName evidence="1">Uncharacterized protein</fullName>
    </submittedName>
</protein>
<dbReference type="AlphaFoldDB" id="A0A371FCX5"/>
<evidence type="ECO:0000313" key="1">
    <source>
        <dbReference type="EMBL" id="RDX76131.1"/>
    </source>
</evidence>
<dbReference type="OrthoDB" id="1932348at2759"/>
<comment type="caution">
    <text evidence="1">The sequence shown here is derived from an EMBL/GenBank/DDBJ whole genome shotgun (WGS) entry which is preliminary data.</text>
</comment>
<dbReference type="EMBL" id="QJKJ01009615">
    <property type="protein sequence ID" value="RDX76131.1"/>
    <property type="molecule type" value="Genomic_DNA"/>
</dbReference>
<accession>A0A371FCX5</accession>
<gene>
    <name evidence="1" type="ORF">CR513_43914</name>
</gene>
<evidence type="ECO:0000313" key="2">
    <source>
        <dbReference type="Proteomes" id="UP000257109"/>
    </source>
</evidence>
<proteinExistence type="predicted"/>
<organism evidence="1 2">
    <name type="scientific">Mucuna pruriens</name>
    <name type="common">Velvet bean</name>
    <name type="synonym">Dolichos pruriens</name>
    <dbReference type="NCBI Taxonomy" id="157652"/>
    <lineage>
        <taxon>Eukaryota</taxon>
        <taxon>Viridiplantae</taxon>
        <taxon>Streptophyta</taxon>
        <taxon>Embryophyta</taxon>
        <taxon>Tracheophyta</taxon>
        <taxon>Spermatophyta</taxon>
        <taxon>Magnoliopsida</taxon>
        <taxon>eudicotyledons</taxon>
        <taxon>Gunneridae</taxon>
        <taxon>Pentapetalae</taxon>
        <taxon>rosids</taxon>
        <taxon>fabids</taxon>
        <taxon>Fabales</taxon>
        <taxon>Fabaceae</taxon>
        <taxon>Papilionoideae</taxon>
        <taxon>50 kb inversion clade</taxon>
        <taxon>NPAAA clade</taxon>
        <taxon>indigoferoid/millettioid clade</taxon>
        <taxon>Phaseoleae</taxon>
        <taxon>Mucuna</taxon>
    </lineage>
</organism>
<keyword evidence="2" id="KW-1185">Reference proteome</keyword>